<dbReference type="Proteomes" id="UP001187471">
    <property type="component" value="Unassembled WGS sequence"/>
</dbReference>
<dbReference type="AlphaFoldDB" id="A0AA88RL06"/>
<accession>A0AA88RL06</accession>
<dbReference type="PANTHER" id="PTHR31181">
    <property type="entry name" value="EGG CELL-SECRETED PROTEIN 1.4"/>
    <property type="match status" value="1"/>
</dbReference>
<proteinExistence type="predicted"/>
<keyword evidence="4" id="KW-1185">Reference proteome</keyword>
<dbReference type="Pfam" id="PF05617">
    <property type="entry name" value="Prolamin_like"/>
    <property type="match status" value="1"/>
</dbReference>
<feature type="domain" description="Prolamin-like" evidence="2">
    <location>
        <begin position="65"/>
        <end position="130"/>
    </location>
</feature>
<keyword evidence="1" id="KW-0732">Signal</keyword>
<dbReference type="EMBL" id="JAVXUO010001211">
    <property type="protein sequence ID" value="KAK2984876.1"/>
    <property type="molecule type" value="Genomic_DNA"/>
</dbReference>
<reference evidence="3" key="1">
    <citation type="submission" date="2022-12" db="EMBL/GenBank/DDBJ databases">
        <title>Draft genome assemblies for two species of Escallonia (Escalloniales).</title>
        <authorList>
            <person name="Chanderbali A."/>
            <person name="Dervinis C."/>
            <person name="Anghel I."/>
            <person name="Soltis D."/>
            <person name="Soltis P."/>
            <person name="Zapata F."/>
        </authorList>
    </citation>
    <scope>NUCLEOTIDE SEQUENCE</scope>
    <source>
        <strain evidence="3">UCBG92.1500</strain>
        <tissue evidence="3">Leaf</tissue>
    </source>
</reference>
<dbReference type="GO" id="GO:0009567">
    <property type="term" value="P:double fertilization forming a zygote and endosperm"/>
    <property type="evidence" value="ECO:0007669"/>
    <property type="project" value="TreeGrafter"/>
</dbReference>
<protein>
    <recommendedName>
        <fullName evidence="2">Prolamin-like domain-containing protein</fullName>
    </recommendedName>
</protein>
<name>A0AA88RL06_9ASTE</name>
<comment type="caution">
    <text evidence="3">The sequence shown here is derived from an EMBL/GenBank/DDBJ whole genome shotgun (WGS) entry which is preliminary data.</text>
</comment>
<gene>
    <name evidence="3" type="ORF">RJ640_008641</name>
</gene>
<dbReference type="GO" id="GO:0005576">
    <property type="term" value="C:extracellular region"/>
    <property type="evidence" value="ECO:0007669"/>
    <property type="project" value="TreeGrafter"/>
</dbReference>
<dbReference type="GO" id="GO:0031982">
    <property type="term" value="C:vesicle"/>
    <property type="evidence" value="ECO:0007669"/>
    <property type="project" value="TreeGrafter"/>
</dbReference>
<dbReference type="GO" id="GO:2000008">
    <property type="term" value="P:regulation of protein localization to cell surface"/>
    <property type="evidence" value="ECO:0007669"/>
    <property type="project" value="TreeGrafter"/>
</dbReference>
<evidence type="ECO:0000313" key="4">
    <source>
        <dbReference type="Proteomes" id="UP001187471"/>
    </source>
</evidence>
<evidence type="ECO:0000259" key="2">
    <source>
        <dbReference type="Pfam" id="PF05617"/>
    </source>
</evidence>
<organism evidence="3 4">
    <name type="scientific">Escallonia rubra</name>
    <dbReference type="NCBI Taxonomy" id="112253"/>
    <lineage>
        <taxon>Eukaryota</taxon>
        <taxon>Viridiplantae</taxon>
        <taxon>Streptophyta</taxon>
        <taxon>Embryophyta</taxon>
        <taxon>Tracheophyta</taxon>
        <taxon>Spermatophyta</taxon>
        <taxon>Magnoliopsida</taxon>
        <taxon>eudicotyledons</taxon>
        <taxon>Gunneridae</taxon>
        <taxon>Pentapetalae</taxon>
        <taxon>asterids</taxon>
        <taxon>campanulids</taxon>
        <taxon>Escalloniales</taxon>
        <taxon>Escalloniaceae</taxon>
        <taxon>Escallonia</taxon>
    </lineage>
</organism>
<sequence>MPAGGFKLQPFHIPHFVPPPLPSHGKFPFPHWIPPPLPAGIKIPPFHFPWMPPKVGGSDDGTAEKCWAPLTEVNNCVNEVYTSFVTRKNSFSLYCCSVVKKLSSHKVCHAKTIGAFDDEHFSTSIHHHCSNQVAPPPTAV</sequence>
<evidence type="ECO:0000313" key="3">
    <source>
        <dbReference type="EMBL" id="KAK2984876.1"/>
    </source>
</evidence>
<dbReference type="PANTHER" id="PTHR31181:SF67">
    <property type="entry name" value="PROLAMIN-LIKE PROTEIN (DUF1278)"/>
    <property type="match status" value="1"/>
</dbReference>
<dbReference type="InterPro" id="IPR008502">
    <property type="entry name" value="Prolamin-like"/>
</dbReference>
<evidence type="ECO:0000256" key="1">
    <source>
        <dbReference type="ARBA" id="ARBA00022729"/>
    </source>
</evidence>
<dbReference type="GO" id="GO:0080155">
    <property type="term" value="P:regulation of double fertilization forming a zygote and endosperm"/>
    <property type="evidence" value="ECO:0007669"/>
    <property type="project" value="TreeGrafter"/>
</dbReference>